<dbReference type="InterPro" id="IPR007607">
    <property type="entry name" value="BacA/B"/>
</dbReference>
<accession>A0A2H0V2V2</accession>
<feature type="compositionally biased region" description="Basic and acidic residues" evidence="2">
    <location>
        <begin position="117"/>
        <end position="130"/>
    </location>
</feature>
<evidence type="ECO:0000256" key="2">
    <source>
        <dbReference type="SAM" id="MobiDB-lite"/>
    </source>
</evidence>
<comment type="caution">
    <text evidence="3">The sequence shown here is derived from an EMBL/GenBank/DDBJ whole genome shotgun (WGS) entry which is preliminary data.</text>
</comment>
<organism evidence="3 4">
    <name type="scientific">Candidatus Falkowbacteria bacterium CG10_big_fil_rev_8_21_14_0_10_43_10</name>
    <dbReference type="NCBI Taxonomy" id="1974567"/>
    <lineage>
        <taxon>Bacteria</taxon>
        <taxon>Candidatus Falkowiibacteriota</taxon>
    </lineage>
</organism>
<gene>
    <name evidence="3" type="ORF">COT99_01035</name>
</gene>
<evidence type="ECO:0000313" key="3">
    <source>
        <dbReference type="EMBL" id="PIR93395.1"/>
    </source>
</evidence>
<dbReference type="AlphaFoldDB" id="A0A2H0V2V2"/>
<dbReference type="Pfam" id="PF04519">
    <property type="entry name" value="Bactofilin"/>
    <property type="match status" value="1"/>
</dbReference>
<feature type="region of interest" description="Disordered" evidence="2">
    <location>
        <begin position="117"/>
        <end position="148"/>
    </location>
</feature>
<comment type="similarity">
    <text evidence="1">Belongs to the bactofilin family.</text>
</comment>
<evidence type="ECO:0000256" key="1">
    <source>
        <dbReference type="ARBA" id="ARBA00044755"/>
    </source>
</evidence>
<reference evidence="4" key="1">
    <citation type="submission" date="2017-09" db="EMBL/GenBank/DDBJ databases">
        <title>Depth-based differentiation of microbial function through sediment-hosted aquifers and enrichment of novel symbionts in the deep terrestrial subsurface.</title>
        <authorList>
            <person name="Probst A.J."/>
            <person name="Ladd B."/>
            <person name="Jarett J.K."/>
            <person name="Geller-Mcgrath D.E."/>
            <person name="Sieber C.M.K."/>
            <person name="Emerson J.B."/>
            <person name="Anantharaman K."/>
            <person name="Thomas B.C."/>
            <person name="Malmstrom R."/>
            <person name="Stieglmeier M."/>
            <person name="Klingl A."/>
            <person name="Woyke T."/>
            <person name="Ryan C.M."/>
            <person name="Banfield J.F."/>
        </authorList>
    </citation>
    <scope>NUCLEOTIDE SEQUENCE [LARGE SCALE GENOMIC DNA]</scope>
</reference>
<protein>
    <submittedName>
        <fullName evidence="3">Cell shape determination protein CcmA</fullName>
    </submittedName>
</protein>
<sequence>MFKSEKTNDFRDAETVIGPSVKVEGDFSGQGNLIVDGVIKGNVSTNGNLKVGDKAKITASVSAANALISGEVRGNIIIQEDLELTATAKVFGDVQTKSICIARGAILSGKCTMDQKNLKAENGKKGKGGVEESLGENKSADEAEDNFD</sequence>
<dbReference type="EMBL" id="PFAR01000013">
    <property type="protein sequence ID" value="PIR93395.1"/>
    <property type="molecule type" value="Genomic_DNA"/>
</dbReference>
<name>A0A2H0V2V2_9BACT</name>
<proteinExistence type="inferred from homology"/>
<dbReference type="PANTHER" id="PTHR35024">
    <property type="entry name" value="HYPOTHETICAL CYTOSOLIC PROTEIN"/>
    <property type="match status" value="1"/>
</dbReference>
<dbReference type="PANTHER" id="PTHR35024:SF4">
    <property type="entry name" value="POLYMER-FORMING CYTOSKELETAL PROTEIN"/>
    <property type="match status" value="1"/>
</dbReference>
<evidence type="ECO:0000313" key="4">
    <source>
        <dbReference type="Proteomes" id="UP000228626"/>
    </source>
</evidence>
<dbReference type="Proteomes" id="UP000228626">
    <property type="component" value="Unassembled WGS sequence"/>
</dbReference>